<dbReference type="Proteomes" id="UP001315967">
    <property type="component" value="Chromosome"/>
</dbReference>
<dbReference type="EMBL" id="CP102453">
    <property type="protein sequence ID" value="UUX33108.1"/>
    <property type="molecule type" value="Genomic_DNA"/>
</dbReference>
<sequence length="63" mass="7212">MPAFFFMGRPAIEFAGLHTKSTSGFFEMLVQIKRVHPFAGFLFHGTSGNRICRPSYKIDVRLF</sequence>
<organism evidence="1 2">
    <name type="scientific">Fundicoccus culcitae</name>
    <dbReference type="NCBI Taxonomy" id="2969821"/>
    <lineage>
        <taxon>Bacteria</taxon>
        <taxon>Bacillati</taxon>
        <taxon>Bacillota</taxon>
        <taxon>Bacilli</taxon>
        <taxon>Lactobacillales</taxon>
        <taxon>Aerococcaceae</taxon>
        <taxon>Fundicoccus</taxon>
    </lineage>
</organism>
<evidence type="ECO:0000313" key="2">
    <source>
        <dbReference type="Proteomes" id="UP001315967"/>
    </source>
</evidence>
<gene>
    <name evidence="1" type="ORF">NRE15_09325</name>
</gene>
<keyword evidence="2" id="KW-1185">Reference proteome</keyword>
<dbReference type="RefSeq" id="WP_313792610.1">
    <property type="nucleotide sequence ID" value="NZ_CP102453.1"/>
</dbReference>
<evidence type="ECO:0000313" key="1">
    <source>
        <dbReference type="EMBL" id="UUX33108.1"/>
    </source>
</evidence>
<reference evidence="1 2" key="1">
    <citation type="submission" date="2022-08" db="EMBL/GenBank/DDBJ databases">
        <title>Aerococcaceae sp. nov isolated from spoiled eye mask.</title>
        <authorList>
            <person name="Zhou G."/>
            <person name="Xie X.-B."/>
            <person name="Shi Q.-S."/>
            <person name="Wang Y.-S."/>
            <person name="Wen X."/>
            <person name="Peng H."/>
            <person name="Yang X.-J."/>
            <person name="Tao H.-B."/>
            <person name="Huang X.-M."/>
        </authorList>
    </citation>
    <scope>NUCLEOTIDE SEQUENCE [LARGE SCALE GENOMIC DNA]</scope>
    <source>
        <strain evidence="2">DM20194951</strain>
    </source>
</reference>
<accession>A0ABY5P3S4</accession>
<name>A0ABY5P3S4_9LACT</name>
<protein>
    <submittedName>
        <fullName evidence="1">Uncharacterized protein</fullName>
    </submittedName>
</protein>
<proteinExistence type="predicted"/>